<dbReference type="Proteomes" id="UP001174909">
    <property type="component" value="Unassembled WGS sequence"/>
</dbReference>
<evidence type="ECO:0000313" key="1">
    <source>
        <dbReference type="EMBL" id="CAI8014214.1"/>
    </source>
</evidence>
<accession>A0AA35WBA5</accession>
<dbReference type="EMBL" id="CASHTH010001348">
    <property type="protein sequence ID" value="CAI8014214.1"/>
    <property type="molecule type" value="Genomic_DNA"/>
</dbReference>
<dbReference type="AlphaFoldDB" id="A0AA35WBA5"/>
<comment type="caution">
    <text evidence="1">The sequence shown here is derived from an EMBL/GenBank/DDBJ whole genome shotgun (WGS) entry which is preliminary data.</text>
</comment>
<feature type="non-terminal residue" evidence="1">
    <location>
        <position position="1"/>
    </location>
</feature>
<name>A0AA35WBA5_GEOBA</name>
<keyword evidence="2" id="KW-1185">Reference proteome</keyword>
<proteinExistence type="predicted"/>
<gene>
    <name evidence="1" type="ORF">GBAR_LOCUS8918</name>
</gene>
<evidence type="ECO:0000313" key="2">
    <source>
        <dbReference type="Proteomes" id="UP001174909"/>
    </source>
</evidence>
<sequence length="79" mass="9421">VFFIAISRLPPPPSCCVLAQRHILCQKNLECALGQRQPNDLGWSRYGGWEEHGWELTRGENWQQYQHSFTLQWQKEREH</sequence>
<reference evidence="1" key="1">
    <citation type="submission" date="2023-03" db="EMBL/GenBank/DDBJ databases">
        <authorList>
            <person name="Steffen K."/>
            <person name="Cardenas P."/>
        </authorList>
    </citation>
    <scope>NUCLEOTIDE SEQUENCE</scope>
</reference>
<organism evidence="1 2">
    <name type="scientific">Geodia barretti</name>
    <name type="common">Barrett's horny sponge</name>
    <dbReference type="NCBI Taxonomy" id="519541"/>
    <lineage>
        <taxon>Eukaryota</taxon>
        <taxon>Metazoa</taxon>
        <taxon>Porifera</taxon>
        <taxon>Demospongiae</taxon>
        <taxon>Heteroscleromorpha</taxon>
        <taxon>Tetractinellida</taxon>
        <taxon>Astrophorina</taxon>
        <taxon>Geodiidae</taxon>
        <taxon>Geodia</taxon>
    </lineage>
</organism>
<protein>
    <submittedName>
        <fullName evidence="1">Uncharacterized protein</fullName>
    </submittedName>
</protein>